<accession>A0A9D1V4C5</accession>
<keyword evidence="2" id="KW-0472">Membrane</keyword>
<evidence type="ECO:0008006" key="5">
    <source>
        <dbReference type="Google" id="ProtNLM"/>
    </source>
</evidence>
<evidence type="ECO:0000256" key="2">
    <source>
        <dbReference type="SAM" id="Phobius"/>
    </source>
</evidence>
<evidence type="ECO:0000256" key="1">
    <source>
        <dbReference type="SAM" id="MobiDB-lite"/>
    </source>
</evidence>
<feature type="region of interest" description="Disordered" evidence="1">
    <location>
        <begin position="22"/>
        <end position="49"/>
    </location>
</feature>
<feature type="transmembrane region" description="Helical" evidence="2">
    <location>
        <begin position="166"/>
        <end position="190"/>
    </location>
</feature>
<dbReference type="EMBL" id="DXFW01000020">
    <property type="protein sequence ID" value="HIX05880.1"/>
    <property type="molecule type" value="Genomic_DNA"/>
</dbReference>
<keyword evidence="2" id="KW-1133">Transmembrane helix</keyword>
<keyword evidence="2" id="KW-0812">Transmembrane</keyword>
<name>A0A9D1V4C5_9FIRM</name>
<gene>
    <name evidence="3" type="ORF">H9865_07235</name>
</gene>
<dbReference type="AlphaFoldDB" id="A0A9D1V4C5"/>
<comment type="caution">
    <text evidence="3">The sequence shown here is derived from an EMBL/GenBank/DDBJ whole genome shotgun (WGS) entry which is preliminary data.</text>
</comment>
<dbReference type="Proteomes" id="UP000824193">
    <property type="component" value="Unassembled WGS sequence"/>
</dbReference>
<protein>
    <recommendedName>
        <fullName evidence="5">5-bromo-4-chloroindolyl phosphate hydrolysis protein</fullName>
    </recommendedName>
</protein>
<organism evidence="3 4">
    <name type="scientific">Candidatus Allofournierella pullicola</name>
    <dbReference type="NCBI Taxonomy" id="2838596"/>
    <lineage>
        <taxon>Bacteria</taxon>
        <taxon>Bacillati</taxon>
        <taxon>Bacillota</taxon>
        <taxon>Clostridia</taxon>
        <taxon>Eubacteriales</taxon>
        <taxon>Oscillospiraceae</taxon>
        <taxon>Allofournierella</taxon>
    </lineage>
</organism>
<reference evidence="3" key="2">
    <citation type="submission" date="2021-04" db="EMBL/GenBank/DDBJ databases">
        <authorList>
            <person name="Gilroy R."/>
        </authorList>
    </citation>
    <scope>NUCLEOTIDE SEQUENCE</scope>
    <source>
        <strain evidence="3">2239</strain>
    </source>
</reference>
<reference evidence="3" key="1">
    <citation type="journal article" date="2021" name="PeerJ">
        <title>Extensive microbial diversity within the chicken gut microbiome revealed by metagenomics and culture.</title>
        <authorList>
            <person name="Gilroy R."/>
            <person name="Ravi A."/>
            <person name="Getino M."/>
            <person name="Pursley I."/>
            <person name="Horton D.L."/>
            <person name="Alikhan N.F."/>
            <person name="Baker D."/>
            <person name="Gharbi K."/>
            <person name="Hall N."/>
            <person name="Watson M."/>
            <person name="Adriaenssens E.M."/>
            <person name="Foster-Nyarko E."/>
            <person name="Jarju S."/>
            <person name="Secka A."/>
            <person name="Antonio M."/>
            <person name="Oren A."/>
            <person name="Chaudhuri R.R."/>
            <person name="La Ragione R."/>
            <person name="Hildebrand F."/>
            <person name="Pallen M.J."/>
        </authorList>
    </citation>
    <scope>NUCLEOTIDE SEQUENCE</scope>
    <source>
        <strain evidence="3">2239</strain>
    </source>
</reference>
<sequence>MAENQKPRDPYQYERILRQKVQQTFNEQKNAGKPAGGQGGATPPPPVRDSAQELAQSIHELGRVIAQEVGGALGDTTREMGSALSGAARDVRKTAAQQKHQSQAQQAARRAGDALASRMNQAGSSLSSGLRDGLCIFGGTLAVICAVVAGLMALTALLSLAFFFDVIVLISLVFLLGVTAAFAFAARWAFSQPARRGRMRRYLAAMGSDRSAPLQRMAEAVRHPVSYVKKDLDRMIRQGWLPDAFLDDDDGVFFISAAEYRNLQRRQEAAARAEAAPAGANELAELMQQCTDFDFLLGEHIASMTDQPELRDSLLHMRVTTADIQNWVKAHPASAGKVRKFARYYMPTTLKLLRTYADVKDQQGEAAGSIRQEIGGILATLNTAFDNLRNDLLSDTALDISSEISAMQTMLAQDGLAEYQS</sequence>
<evidence type="ECO:0000313" key="3">
    <source>
        <dbReference type="EMBL" id="HIX05880.1"/>
    </source>
</evidence>
<evidence type="ECO:0000313" key="4">
    <source>
        <dbReference type="Proteomes" id="UP000824193"/>
    </source>
</evidence>
<feature type="transmembrane region" description="Helical" evidence="2">
    <location>
        <begin position="134"/>
        <end position="160"/>
    </location>
</feature>
<proteinExistence type="predicted"/>